<proteinExistence type="predicted"/>
<sequence length="110" mass="12022">MEGHPPLSLAIHTQQCLVLALPGGMSRTEPTLSRHPRRIGPTFLLILLPERGRWLFMTARGVSTAIILAHPMVGVSWQSCPLLPGQCPGVYINPFIFAGSPSFSFVLSHH</sequence>
<dbReference type="Proteomes" id="UP001161757">
    <property type="component" value="Unassembled WGS sequence"/>
</dbReference>
<accession>A0AAN6EY18</accession>
<comment type="caution">
    <text evidence="1">The sequence shown here is derived from an EMBL/GenBank/DDBJ whole genome shotgun (WGS) entry which is preliminary data.</text>
</comment>
<evidence type="ECO:0000313" key="1">
    <source>
        <dbReference type="EMBL" id="KAJ8993801.1"/>
    </source>
</evidence>
<reference evidence="1" key="1">
    <citation type="submission" date="2023-01" db="EMBL/GenBank/DDBJ databases">
        <title>Exophiala dermititidis isolated from Cystic Fibrosis Patient.</title>
        <authorList>
            <person name="Kurbessoian T."/>
            <person name="Crocker A."/>
            <person name="Murante D."/>
            <person name="Hogan D.A."/>
            <person name="Stajich J.E."/>
        </authorList>
    </citation>
    <scope>NUCLEOTIDE SEQUENCE</scope>
    <source>
        <strain evidence="1">Ex8</strain>
    </source>
</reference>
<dbReference type="AlphaFoldDB" id="A0AAN6EY18"/>
<name>A0AAN6EY18_EXODE</name>
<organism evidence="1 2">
    <name type="scientific">Exophiala dermatitidis</name>
    <name type="common">Black yeast-like fungus</name>
    <name type="synonym">Wangiella dermatitidis</name>
    <dbReference type="NCBI Taxonomy" id="5970"/>
    <lineage>
        <taxon>Eukaryota</taxon>
        <taxon>Fungi</taxon>
        <taxon>Dikarya</taxon>
        <taxon>Ascomycota</taxon>
        <taxon>Pezizomycotina</taxon>
        <taxon>Eurotiomycetes</taxon>
        <taxon>Chaetothyriomycetidae</taxon>
        <taxon>Chaetothyriales</taxon>
        <taxon>Herpotrichiellaceae</taxon>
        <taxon>Exophiala</taxon>
    </lineage>
</organism>
<dbReference type="EMBL" id="JAJGCB010000003">
    <property type="protein sequence ID" value="KAJ8993801.1"/>
    <property type="molecule type" value="Genomic_DNA"/>
</dbReference>
<gene>
    <name evidence="1" type="ORF">HRR80_002305</name>
</gene>
<evidence type="ECO:0000313" key="2">
    <source>
        <dbReference type="Proteomes" id="UP001161757"/>
    </source>
</evidence>
<protein>
    <submittedName>
        <fullName evidence="1">Uncharacterized protein</fullName>
    </submittedName>
</protein>